<comment type="caution">
    <text evidence="6">The sequence shown here is derived from an EMBL/GenBank/DDBJ whole genome shotgun (WGS) entry which is preliminary data.</text>
</comment>
<keyword evidence="6" id="KW-0032">Aminotransferase</keyword>
<dbReference type="Proteomes" id="UP001143545">
    <property type="component" value="Unassembled WGS sequence"/>
</dbReference>
<dbReference type="InterPro" id="IPR015424">
    <property type="entry name" value="PyrdxlP-dep_Trfase"/>
</dbReference>
<comment type="similarity">
    <text evidence="2 5">Belongs to the DegT/DnrJ/EryC1 family.</text>
</comment>
<name>A0A9W6EVE8_9FLAO</name>
<dbReference type="InterPro" id="IPR015421">
    <property type="entry name" value="PyrdxlP-dep_Trfase_major"/>
</dbReference>
<organism evidence="6 7">
    <name type="scientific">Neptunitalea chrysea</name>
    <dbReference type="NCBI Taxonomy" id="1647581"/>
    <lineage>
        <taxon>Bacteria</taxon>
        <taxon>Pseudomonadati</taxon>
        <taxon>Bacteroidota</taxon>
        <taxon>Flavobacteriia</taxon>
        <taxon>Flavobacteriales</taxon>
        <taxon>Flavobacteriaceae</taxon>
        <taxon>Neptunitalea</taxon>
    </lineage>
</organism>
<dbReference type="Pfam" id="PF01041">
    <property type="entry name" value="DegT_DnrJ_EryC1"/>
    <property type="match status" value="1"/>
</dbReference>
<dbReference type="InterPro" id="IPR015422">
    <property type="entry name" value="PyrdxlP-dep_Trfase_small"/>
</dbReference>
<dbReference type="Gene3D" id="3.90.1150.10">
    <property type="entry name" value="Aspartate Aminotransferase, domain 1"/>
    <property type="match status" value="1"/>
</dbReference>
<evidence type="ECO:0000313" key="6">
    <source>
        <dbReference type="EMBL" id="GLB53734.1"/>
    </source>
</evidence>
<dbReference type="GO" id="GO:0000271">
    <property type="term" value="P:polysaccharide biosynthetic process"/>
    <property type="evidence" value="ECO:0007669"/>
    <property type="project" value="TreeGrafter"/>
</dbReference>
<evidence type="ECO:0000256" key="2">
    <source>
        <dbReference type="ARBA" id="ARBA00037999"/>
    </source>
</evidence>
<dbReference type="Gene3D" id="3.40.640.10">
    <property type="entry name" value="Type I PLP-dependent aspartate aminotransferase-like (Major domain)"/>
    <property type="match status" value="1"/>
</dbReference>
<dbReference type="RefSeq" id="WP_281755905.1">
    <property type="nucleotide sequence ID" value="NZ_BRVP01000023.1"/>
</dbReference>
<accession>A0A9W6EVE8</accession>
<gene>
    <name evidence="6" type="ORF">NBRC110019_27750</name>
</gene>
<proteinExistence type="inferred from homology"/>
<dbReference type="CDD" id="cd00616">
    <property type="entry name" value="AHBA_syn"/>
    <property type="match status" value="1"/>
</dbReference>
<dbReference type="AlphaFoldDB" id="A0A9W6EVE8"/>
<protein>
    <submittedName>
        <fullName evidence="6">Aminotransferase</fullName>
    </submittedName>
</protein>
<feature type="modified residue" description="N6-(pyridoxal phosphate)lysine" evidence="4">
    <location>
        <position position="190"/>
    </location>
</feature>
<evidence type="ECO:0000256" key="4">
    <source>
        <dbReference type="PIRSR" id="PIRSR000390-2"/>
    </source>
</evidence>
<dbReference type="GO" id="GO:0008483">
    <property type="term" value="F:transaminase activity"/>
    <property type="evidence" value="ECO:0007669"/>
    <property type="project" value="UniProtKB-KW"/>
</dbReference>
<evidence type="ECO:0000256" key="3">
    <source>
        <dbReference type="PIRSR" id="PIRSR000390-1"/>
    </source>
</evidence>
<evidence type="ECO:0000256" key="1">
    <source>
        <dbReference type="ARBA" id="ARBA00022898"/>
    </source>
</evidence>
<dbReference type="EMBL" id="BRVP01000023">
    <property type="protein sequence ID" value="GLB53734.1"/>
    <property type="molecule type" value="Genomic_DNA"/>
</dbReference>
<keyword evidence="1 4" id="KW-0663">Pyridoxal phosphate</keyword>
<dbReference type="InterPro" id="IPR000653">
    <property type="entry name" value="DegT/StrS_aminotransferase"/>
</dbReference>
<sequence>MIKFLDLHKINERFEMDFQKAFKDFLDSGYYILGNKVDEFETAFANYCGVDCCVGVSTGLDAIRLILEGYKHLGVLNDGDEVIVPANTFIASLLAISETGLVPVLVEPDIATYNLTIAKVMEAITPKTRVLLPVHLYGQLTDMTALKDLADDYNLLLIEDAAQAHGAVNNHGKKAGSIGDAAAFSFYPAKNLGALGDGGAVTTNNTALATIIAKLRNYGTSAKYTNQYKGLNVRLDEIQAAFLTIKLAKLDADNKRRQEIAKTYLQEISNSKITLPYYSGLLDHVFHLFVIQCKERDALQKYLETHGVQTLIHYPIAPHKQAAYKELNSLSLPIAEKLHDTVLSLPISPVMTNDEVRAVIAAVNKF</sequence>
<keyword evidence="6" id="KW-0808">Transferase</keyword>
<dbReference type="SUPFAM" id="SSF53383">
    <property type="entry name" value="PLP-dependent transferases"/>
    <property type="match status" value="1"/>
</dbReference>
<dbReference type="PANTHER" id="PTHR30244:SF36">
    <property type="entry name" value="3-OXO-GLUCOSE-6-PHOSPHATE:GLUTAMATE AMINOTRANSFERASE"/>
    <property type="match status" value="1"/>
</dbReference>
<dbReference type="PANTHER" id="PTHR30244">
    <property type="entry name" value="TRANSAMINASE"/>
    <property type="match status" value="1"/>
</dbReference>
<dbReference type="PIRSF" id="PIRSF000390">
    <property type="entry name" value="PLP_StrS"/>
    <property type="match status" value="1"/>
</dbReference>
<keyword evidence="7" id="KW-1185">Reference proteome</keyword>
<evidence type="ECO:0000313" key="7">
    <source>
        <dbReference type="Proteomes" id="UP001143545"/>
    </source>
</evidence>
<dbReference type="GO" id="GO:0030170">
    <property type="term" value="F:pyridoxal phosphate binding"/>
    <property type="evidence" value="ECO:0007669"/>
    <property type="project" value="TreeGrafter"/>
</dbReference>
<reference evidence="6" key="1">
    <citation type="submission" date="2022-07" db="EMBL/GenBank/DDBJ databases">
        <title>Taxonomy of Novel Oxalotrophic and Methylotrophic Bacteria.</title>
        <authorList>
            <person name="Sahin N."/>
            <person name="Tani A."/>
        </authorList>
    </citation>
    <scope>NUCLEOTIDE SEQUENCE</scope>
    <source>
        <strain evidence="6">AM327</strain>
    </source>
</reference>
<evidence type="ECO:0000256" key="5">
    <source>
        <dbReference type="RuleBase" id="RU004508"/>
    </source>
</evidence>
<feature type="active site" description="Proton acceptor" evidence="3">
    <location>
        <position position="190"/>
    </location>
</feature>